<evidence type="ECO:0000256" key="1">
    <source>
        <dbReference type="SAM" id="Phobius"/>
    </source>
</evidence>
<keyword evidence="1" id="KW-1133">Transmembrane helix</keyword>
<keyword evidence="1" id="KW-0812">Transmembrane</keyword>
<dbReference type="Proteomes" id="UP000218437">
    <property type="component" value="Chromosome"/>
</dbReference>
<dbReference type="AlphaFoldDB" id="A0A290WWR1"/>
<organism evidence="2 3">
    <name type="scientific">Janthinobacterium svalbardensis</name>
    <dbReference type="NCBI Taxonomy" id="368607"/>
    <lineage>
        <taxon>Bacteria</taxon>
        <taxon>Pseudomonadati</taxon>
        <taxon>Pseudomonadota</taxon>
        <taxon>Betaproteobacteria</taxon>
        <taxon>Burkholderiales</taxon>
        <taxon>Oxalobacteraceae</taxon>
        <taxon>Janthinobacterium</taxon>
    </lineage>
</organism>
<feature type="transmembrane region" description="Helical" evidence="1">
    <location>
        <begin position="61"/>
        <end position="80"/>
    </location>
</feature>
<dbReference type="EMBL" id="CP023422">
    <property type="protein sequence ID" value="ATD61046.1"/>
    <property type="molecule type" value="Genomic_DNA"/>
</dbReference>
<evidence type="ECO:0000313" key="2">
    <source>
        <dbReference type="EMBL" id="ATD61046.1"/>
    </source>
</evidence>
<name>A0A290WWR1_9BURK</name>
<keyword evidence="1" id="KW-0472">Membrane</keyword>
<gene>
    <name evidence="2" type="ORF">CNX70_13395</name>
</gene>
<keyword evidence="3" id="KW-1185">Reference proteome</keyword>
<dbReference type="KEGG" id="jsv:CNX70_13395"/>
<reference evidence="2 3" key="1">
    <citation type="submission" date="2017-09" db="EMBL/GenBank/DDBJ databases">
        <title>Complete genome sequence of Janthinobacterium svalbardensis PAMC 27463.</title>
        <authorList>
            <person name="Cho Y.-J."/>
            <person name="Cho A."/>
            <person name="Kim O.-S."/>
            <person name="Lee J.-I."/>
        </authorList>
    </citation>
    <scope>NUCLEOTIDE SEQUENCE [LARGE SCALE GENOMIC DNA]</scope>
    <source>
        <strain evidence="2 3">PAMC 27463</strain>
    </source>
</reference>
<sequence length="82" mass="9339">MIQAGACYATDRGGVDQIHITMQWPRESERDHQFKQACCEGINFMALWLQFVRVLSSCAPIYLPCAVCVMYVNLAFRVLLPI</sequence>
<protein>
    <submittedName>
        <fullName evidence="2">Uncharacterized protein</fullName>
    </submittedName>
</protein>
<accession>A0A290WWR1</accession>
<proteinExistence type="predicted"/>
<evidence type="ECO:0000313" key="3">
    <source>
        <dbReference type="Proteomes" id="UP000218437"/>
    </source>
</evidence>